<comment type="similarity">
    <text evidence="6">Belongs to the eukaryotic/archaeal RNase P protein component 1 family.</text>
</comment>
<evidence type="ECO:0000256" key="6">
    <source>
        <dbReference type="HAMAP-Rule" id="MF_00754"/>
    </source>
</evidence>
<dbReference type="SUPFAM" id="SSF101744">
    <property type="entry name" value="Rof/RNase P subunit-like"/>
    <property type="match status" value="1"/>
</dbReference>
<gene>
    <name evidence="6" type="primary">rnp1</name>
    <name evidence="7" type="ORF">DSAG12_01183</name>
</gene>
<evidence type="ECO:0000256" key="1">
    <source>
        <dbReference type="ARBA" id="ARBA00022490"/>
    </source>
</evidence>
<dbReference type="GO" id="GO:0005737">
    <property type="term" value="C:cytoplasm"/>
    <property type="evidence" value="ECO:0007669"/>
    <property type="project" value="UniProtKB-SubCell"/>
</dbReference>
<evidence type="ECO:0000313" key="7">
    <source>
        <dbReference type="EMBL" id="QEE15358.1"/>
    </source>
</evidence>
<evidence type="ECO:0000256" key="2">
    <source>
        <dbReference type="ARBA" id="ARBA00022694"/>
    </source>
</evidence>
<reference evidence="7 8" key="1">
    <citation type="journal article" date="2020" name="Nature">
        <title>Isolation of an archaeon at the prokaryote-eukaryote interface.</title>
        <authorList>
            <person name="Imachi H."/>
            <person name="Nobu M.K."/>
            <person name="Nakahara N."/>
            <person name="Morono Y."/>
            <person name="Ogawara M."/>
            <person name="Takaki Y."/>
            <person name="Takano Y."/>
            <person name="Uematsu K."/>
            <person name="Ikuta T."/>
            <person name="Ito M."/>
            <person name="Matsui Y."/>
            <person name="Miyazaki M."/>
            <person name="Murata K."/>
            <person name="Saito Y."/>
            <person name="Sakai S."/>
            <person name="Song C."/>
            <person name="Tasumi E."/>
            <person name="Yamanaka Y."/>
            <person name="Yamaguchi T."/>
            <person name="Kamagata Y."/>
            <person name="Tamaki H."/>
            <person name="Takai K."/>
        </authorList>
    </citation>
    <scope>NUCLEOTIDE SEQUENCE [LARGE SCALE GENOMIC DNA]</scope>
    <source>
        <strain evidence="7 8">MK-D1</strain>
    </source>
</reference>
<dbReference type="InterPro" id="IPR023538">
    <property type="entry name" value="RNP1"/>
</dbReference>
<keyword evidence="8" id="KW-1185">Reference proteome</keyword>
<organism evidence="7 8">
    <name type="scientific">Promethearchaeum syntrophicum</name>
    <dbReference type="NCBI Taxonomy" id="2594042"/>
    <lineage>
        <taxon>Archaea</taxon>
        <taxon>Promethearchaeati</taxon>
        <taxon>Promethearchaeota</taxon>
        <taxon>Promethearchaeia</taxon>
        <taxon>Promethearchaeales</taxon>
        <taxon>Promethearchaeaceae</taxon>
        <taxon>Promethearchaeum</taxon>
    </lineage>
</organism>
<keyword evidence="5 6" id="KW-0378">Hydrolase</keyword>
<comment type="subunit">
    <text evidence="6">Consists of a catalytic RNA component and at least 4-5 protein subunits.</text>
</comment>
<dbReference type="GO" id="GO:0003723">
    <property type="term" value="F:RNA binding"/>
    <property type="evidence" value="ECO:0007669"/>
    <property type="project" value="InterPro"/>
</dbReference>
<dbReference type="GO" id="GO:0004526">
    <property type="term" value="F:ribonuclease P activity"/>
    <property type="evidence" value="ECO:0007669"/>
    <property type="project" value="UniProtKB-UniRule"/>
</dbReference>
<comment type="subcellular location">
    <subcellularLocation>
        <location evidence="6">Cytoplasm</location>
    </subcellularLocation>
</comment>
<evidence type="ECO:0000256" key="5">
    <source>
        <dbReference type="ARBA" id="ARBA00022801"/>
    </source>
</evidence>
<keyword evidence="2 6" id="KW-0819">tRNA processing</keyword>
<dbReference type="Proteomes" id="UP000321408">
    <property type="component" value="Chromosome"/>
</dbReference>
<comment type="catalytic activity">
    <reaction evidence="6">
        <text>Endonucleolytic cleavage of RNA, removing 5'-extranucleotides from tRNA precursor.</text>
        <dbReference type="EC" id="3.1.26.5"/>
    </reaction>
</comment>
<keyword evidence="3 6" id="KW-0540">Nuclease</keyword>
<protein>
    <recommendedName>
        <fullName evidence="6">Ribonuclease P protein component 1</fullName>
        <shortName evidence="6">RNase P component 1</shortName>
        <ecNumber evidence="6">3.1.26.5</ecNumber>
    </recommendedName>
    <alternativeName>
        <fullName evidence="6">Rpp29</fullName>
    </alternativeName>
</protein>
<dbReference type="Gene3D" id="2.30.30.210">
    <property type="entry name" value="Ribonuclease P/MRP, subunit p29"/>
    <property type="match status" value="1"/>
</dbReference>
<evidence type="ECO:0000256" key="4">
    <source>
        <dbReference type="ARBA" id="ARBA00022759"/>
    </source>
</evidence>
<name>A0A5B9D7Z0_9ARCH</name>
<keyword evidence="1 6" id="KW-0963">Cytoplasm</keyword>
<proteinExistence type="inferred from homology"/>
<dbReference type="InterPro" id="IPR023534">
    <property type="entry name" value="Rof/RNase_P-like"/>
</dbReference>
<dbReference type="InterPro" id="IPR002730">
    <property type="entry name" value="Rpp29/RNP1"/>
</dbReference>
<dbReference type="InterPro" id="IPR036980">
    <property type="entry name" value="RNase_P/MRP_Rpp29_sf"/>
</dbReference>
<dbReference type="AlphaFoldDB" id="A0A5B9D7Z0"/>
<dbReference type="GO" id="GO:0030677">
    <property type="term" value="C:ribonuclease P complex"/>
    <property type="evidence" value="ECO:0007669"/>
    <property type="project" value="UniProtKB-UniRule"/>
</dbReference>
<evidence type="ECO:0000313" key="8">
    <source>
        <dbReference type="Proteomes" id="UP000321408"/>
    </source>
</evidence>
<accession>A0A5B9D7Z0</accession>
<dbReference type="GeneID" id="41329179"/>
<keyword evidence="4 6" id="KW-0255">Endonuclease</keyword>
<dbReference type="HAMAP" id="MF_00754">
    <property type="entry name" value="RNase_P_1"/>
    <property type="match status" value="1"/>
</dbReference>
<sequence>MRDAQTFIYLDFIGIELYAKSKKNPNWSEFQFIGTVIDETKYTLRVKNEDHSKIYIKDQYMFRSWIDQPNGIKKMIEFDGTKIKGNPENRIKLIRKKNRRKLH</sequence>
<dbReference type="Pfam" id="PF01868">
    <property type="entry name" value="RNase_P-MRP_p29"/>
    <property type="match status" value="1"/>
</dbReference>
<dbReference type="KEGG" id="psyt:DSAG12_01183"/>
<reference evidence="7 8" key="2">
    <citation type="journal article" date="2024" name="Int. J. Syst. Evol. Microbiol.">
        <title>Promethearchaeum syntrophicum gen. nov., sp. nov., an anaerobic, obligately syntrophic archaeon, the first isolate of the lineage 'Asgard' archaea, and proposal of the new archaeal phylum Promethearchaeota phyl. nov. and kingdom Promethearchaeati regn. nov.</title>
        <authorList>
            <person name="Imachi H."/>
            <person name="Nobu M.K."/>
            <person name="Kato S."/>
            <person name="Takaki Y."/>
            <person name="Miyazaki M."/>
            <person name="Miyata M."/>
            <person name="Ogawara M."/>
            <person name="Saito Y."/>
            <person name="Sakai S."/>
            <person name="Tahara Y.O."/>
            <person name="Takano Y."/>
            <person name="Tasumi E."/>
            <person name="Uematsu K."/>
            <person name="Yoshimura T."/>
            <person name="Itoh T."/>
            <person name="Ohkuma M."/>
            <person name="Takai K."/>
        </authorList>
    </citation>
    <scope>NUCLEOTIDE SEQUENCE [LARGE SCALE GENOMIC DNA]</scope>
    <source>
        <strain evidence="7 8">MK-D1</strain>
    </source>
</reference>
<dbReference type="GO" id="GO:0001682">
    <property type="term" value="P:tRNA 5'-leader removal"/>
    <property type="evidence" value="ECO:0007669"/>
    <property type="project" value="UniProtKB-UniRule"/>
</dbReference>
<dbReference type="EC" id="3.1.26.5" evidence="6"/>
<comment type="function">
    <text evidence="6">Part of ribonuclease P, a protein complex that generates mature tRNA molecules by cleaving their 5'-ends.</text>
</comment>
<dbReference type="RefSeq" id="WP_147662270.1">
    <property type="nucleotide sequence ID" value="NZ_CP042905.2"/>
</dbReference>
<evidence type="ECO:0000256" key="3">
    <source>
        <dbReference type="ARBA" id="ARBA00022722"/>
    </source>
</evidence>
<dbReference type="EMBL" id="CP042905">
    <property type="protein sequence ID" value="QEE15358.1"/>
    <property type="molecule type" value="Genomic_DNA"/>
</dbReference>